<sequence length="493" mass="55867">MNEIIKQESSSVSQNIYKPSEIIGIFNSVLARQSVNAQIVYLRGIYLANQKQGNWAYCYDSLRDEDSQEELTLRLTQQQRENLKNGNLVSVGGVLNRNISSKGFIQIVLNVSRIEIVKEQAISEDEIKQSELRQKKSSIGFKNVDTIIENLLLSDRRPKIALIFAETSITMGDFEAGINAARTAIDFEEYRVSFSNSAELVTQLKKVDKLQYDIIAIVRGGGGGIEKLDDLKVLAAIIELKTPIIGAIGHVEEKLFIKQLVDKCAPTPNGLGQYFSEMVESANEKKTHSRAILTEQIKKQFKEQIDAGHKQNKELQEKLRVLTENQKKATEAQEIATKKHNEQVEAANKLNKELQDKLRVLTENQKKADEEQQIANKKHIEQIEAAQKQNQSLQEQLKTLNESQKKLQIIHQKQQEDLGKNLTKMQDANTLLQKSLEKATMQNAETLKELNHAKEQAKELEHSMSELKSKKGTNIWMWIAISAILILLCMLVL</sequence>
<evidence type="ECO:0000313" key="9">
    <source>
        <dbReference type="Proteomes" id="UP000483142"/>
    </source>
</evidence>
<dbReference type="EC" id="3.1.11.6" evidence="6"/>
<dbReference type="InterPro" id="IPR003753">
    <property type="entry name" value="Exonuc_VII_L"/>
</dbReference>
<feature type="coiled-coil region" evidence="1">
    <location>
        <begin position="298"/>
        <end position="410"/>
    </location>
</feature>
<keyword evidence="4" id="KW-0540">Nuclease</keyword>
<dbReference type="PANTHER" id="PTHR30008">
    <property type="entry name" value="EXODEOXYRIBONUCLEASE 7 LARGE SUBUNIT"/>
    <property type="match status" value="1"/>
</dbReference>
<dbReference type="GO" id="GO:0009318">
    <property type="term" value="C:exodeoxyribonuclease VII complex"/>
    <property type="evidence" value="ECO:0007669"/>
    <property type="project" value="InterPro"/>
</dbReference>
<keyword evidence="2" id="KW-0472">Membrane</keyword>
<dbReference type="GO" id="GO:0006308">
    <property type="term" value="P:DNA catabolic process"/>
    <property type="evidence" value="ECO:0007669"/>
    <property type="project" value="InterPro"/>
</dbReference>
<evidence type="ECO:0000313" key="8">
    <source>
        <dbReference type="Proteomes" id="UP000468344"/>
    </source>
</evidence>
<dbReference type="GO" id="GO:0008855">
    <property type="term" value="F:exodeoxyribonuclease VII activity"/>
    <property type="evidence" value="ECO:0007669"/>
    <property type="project" value="UniProtKB-EC"/>
</dbReference>
<evidence type="ECO:0000256" key="2">
    <source>
        <dbReference type="SAM" id="Phobius"/>
    </source>
</evidence>
<reference evidence="6 7" key="2">
    <citation type="submission" date="2019-09" db="EMBL/GenBank/DDBJ databases">
        <title>Commensal-derived Metabolites Govern Vibrio cholerae Pathogenesis in Host.</title>
        <authorList>
            <person name="Yoon S.S."/>
            <person name="Yoon M.Y."/>
        </authorList>
    </citation>
    <scope>NUCLEOTIDE SEQUENCE [LARGE SCALE GENOMIC DNA]</scope>
    <source>
        <strain evidence="6 7">VIC01</strain>
    </source>
</reference>
<protein>
    <submittedName>
        <fullName evidence="6">Exodeoxyribonuclease 7 large subunit</fullName>
        <ecNumber evidence="6">3.1.11.6</ecNumber>
    </submittedName>
    <submittedName>
        <fullName evidence="4">Exonuclease VII large subunit</fullName>
    </submittedName>
</protein>
<keyword evidence="2" id="KW-0812">Transmembrane</keyword>
<dbReference type="Proteomes" id="UP000326091">
    <property type="component" value="Chromosome"/>
</dbReference>
<reference evidence="8 9" key="1">
    <citation type="journal article" date="2019" name="Nat. Med.">
        <title>A library of human gut bacterial isolates paired with longitudinal multiomics data enables mechanistic microbiome research.</title>
        <authorList>
            <person name="Poyet M."/>
            <person name="Groussin M."/>
            <person name="Gibbons S.M."/>
            <person name="Avila-Pacheco J."/>
            <person name="Jiang X."/>
            <person name="Kearney S.M."/>
            <person name="Perrotta A.R."/>
            <person name="Berdy B."/>
            <person name="Zhao S."/>
            <person name="Lieberman T.D."/>
            <person name="Swanson P.K."/>
            <person name="Smith M."/>
            <person name="Roesemann S."/>
            <person name="Alexander J.E."/>
            <person name="Rich S.A."/>
            <person name="Livny J."/>
            <person name="Vlamakis H."/>
            <person name="Clish C."/>
            <person name="Bullock K."/>
            <person name="Deik A."/>
            <person name="Scott J."/>
            <person name="Pierce K.A."/>
            <person name="Xavier R.J."/>
            <person name="Alm E.J."/>
        </authorList>
    </citation>
    <scope>NUCLEOTIDE SEQUENCE [LARGE SCALE GENOMIC DNA]</scope>
    <source>
        <strain evidence="5 8">BIOML-A140</strain>
        <strain evidence="4 9">BIOML-A141</strain>
    </source>
</reference>
<evidence type="ECO:0000259" key="3">
    <source>
        <dbReference type="Pfam" id="PF02601"/>
    </source>
</evidence>
<proteinExistence type="predicted"/>
<feature type="coiled-coil region" evidence="1">
    <location>
        <begin position="436"/>
        <end position="470"/>
    </location>
</feature>
<gene>
    <name evidence="6" type="primary">xseA_2</name>
    <name evidence="5" type="ORF">GAZ06_00485</name>
    <name evidence="4" type="ORF">GAZ09_00485</name>
    <name evidence="6" type="ORF">VIC01_02023</name>
</gene>
<feature type="domain" description="Exonuclease VII large subunit C-terminal" evidence="3">
    <location>
        <begin position="160"/>
        <end position="402"/>
    </location>
</feature>
<keyword evidence="6" id="KW-0378">Hydrolase</keyword>
<dbReference type="EMBL" id="WDBZ01000001">
    <property type="protein sequence ID" value="KAB6457352.1"/>
    <property type="molecule type" value="Genomic_DNA"/>
</dbReference>
<dbReference type="EMBL" id="CP043529">
    <property type="protein sequence ID" value="QEW36471.1"/>
    <property type="molecule type" value="Genomic_DNA"/>
</dbReference>
<keyword evidence="2" id="KW-1133">Transmembrane helix</keyword>
<dbReference type="Proteomes" id="UP000483142">
    <property type="component" value="Unassembled WGS sequence"/>
</dbReference>
<evidence type="ECO:0000256" key="1">
    <source>
        <dbReference type="SAM" id="Coils"/>
    </source>
</evidence>
<accession>A0A5P3AS59</accession>
<dbReference type="InterPro" id="IPR020579">
    <property type="entry name" value="Exonuc_VII_lsu_C"/>
</dbReference>
<dbReference type="RefSeq" id="WP_004303547.1">
    <property type="nucleotide sequence ID" value="NZ_CAXTGH010000007.1"/>
</dbReference>
<organism evidence="6 7">
    <name type="scientific">Phocaeicola vulgatus</name>
    <name type="common">Bacteroides vulgatus</name>
    <dbReference type="NCBI Taxonomy" id="821"/>
    <lineage>
        <taxon>Bacteria</taxon>
        <taxon>Pseudomonadati</taxon>
        <taxon>Bacteroidota</taxon>
        <taxon>Bacteroidia</taxon>
        <taxon>Bacteroidales</taxon>
        <taxon>Bacteroidaceae</taxon>
        <taxon>Phocaeicola</taxon>
    </lineage>
</organism>
<evidence type="ECO:0000313" key="7">
    <source>
        <dbReference type="Proteomes" id="UP000326091"/>
    </source>
</evidence>
<dbReference type="Pfam" id="PF02601">
    <property type="entry name" value="Exonuc_VII_L"/>
    <property type="match status" value="1"/>
</dbReference>
<evidence type="ECO:0000313" key="4">
    <source>
        <dbReference type="EMBL" id="KAB6457352.1"/>
    </source>
</evidence>
<evidence type="ECO:0000313" key="5">
    <source>
        <dbReference type="EMBL" id="KAB6481871.1"/>
    </source>
</evidence>
<name>A0A5P3AS59_PHOVU</name>
<dbReference type="AlphaFoldDB" id="A0A5P3AS59"/>
<feature type="transmembrane region" description="Helical" evidence="2">
    <location>
        <begin position="475"/>
        <end position="492"/>
    </location>
</feature>
<evidence type="ECO:0000313" key="6">
    <source>
        <dbReference type="EMBL" id="QEW36471.1"/>
    </source>
</evidence>
<keyword evidence="4" id="KW-0269">Exonuclease</keyword>
<dbReference type="GeneID" id="92988607"/>
<dbReference type="Proteomes" id="UP000468344">
    <property type="component" value="Unassembled WGS sequence"/>
</dbReference>
<dbReference type="EMBL" id="WDBY01000001">
    <property type="protein sequence ID" value="KAB6481871.1"/>
    <property type="molecule type" value="Genomic_DNA"/>
</dbReference>
<keyword evidence="1" id="KW-0175">Coiled coil</keyword>
<dbReference type="PANTHER" id="PTHR30008:SF0">
    <property type="entry name" value="EXODEOXYRIBONUCLEASE 7 LARGE SUBUNIT"/>
    <property type="match status" value="1"/>
</dbReference>